<proteinExistence type="inferred from homology"/>
<evidence type="ECO:0000256" key="3">
    <source>
        <dbReference type="ARBA" id="ARBA00022679"/>
    </source>
</evidence>
<dbReference type="SUPFAM" id="SSF53335">
    <property type="entry name" value="S-adenosyl-L-methionine-dependent methyltransferases"/>
    <property type="match status" value="1"/>
</dbReference>
<dbReference type="EMBL" id="JAJGCB010000006">
    <property type="protein sequence ID" value="KAJ8992026.1"/>
    <property type="molecule type" value="Genomic_DNA"/>
</dbReference>
<protein>
    <recommendedName>
        <fullName evidence="5">Methyltransferase type 11 domain-containing protein</fullName>
    </recommendedName>
</protein>
<evidence type="ECO:0000256" key="2">
    <source>
        <dbReference type="ARBA" id="ARBA00022603"/>
    </source>
</evidence>
<evidence type="ECO:0000259" key="5">
    <source>
        <dbReference type="Pfam" id="PF08241"/>
    </source>
</evidence>
<comment type="caution">
    <text evidence="6">The sequence shown here is derived from an EMBL/GenBank/DDBJ whole genome shotgun (WGS) entry which is preliminary data.</text>
</comment>
<evidence type="ECO:0000313" key="6">
    <source>
        <dbReference type="EMBL" id="KAJ8992026.1"/>
    </source>
</evidence>
<dbReference type="InterPro" id="IPR013216">
    <property type="entry name" value="Methyltransf_11"/>
</dbReference>
<organism evidence="6 7">
    <name type="scientific">Exophiala dermatitidis</name>
    <name type="common">Black yeast-like fungus</name>
    <name type="synonym">Wangiella dermatitidis</name>
    <dbReference type="NCBI Taxonomy" id="5970"/>
    <lineage>
        <taxon>Eukaryota</taxon>
        <taxon>Fungi</taxon>
        <taxon>Dikarya</taxon>
        <taxon>Ascomycota</taxon>
        <taxon>Pezizomycotina</taxon>
        <taxon>Eurotiomycetes</taxon>
        <taxon>Chaetothyriomycetidae</taxon>
        <taxon>Chaetothyriales</taxon>
        <taxon>Herpotrichiellaceae</taxon>
        <taxon>Exophiala</taxon>
    </lineage>
</organism>
<dbReference type="AlphaFoldDB" id="A0AAN6IYW1"/>
<evidence type="ECO:0000256" key="4">
    <source>
        <dbReference type="ARBA" id="ARBA00022691"/>
    </source>
</evidence>
<name>A0AAN6IYW1_EXODE</name>
<dbReference type="Gene3D" id="3.40.50.150">
    <property type="entry name" value="Vaccinia Virus protein VP39"/>
    <property type="match status" value="1"/>
</dbReference>
<evidence type="ECO:0000313" key="7">
    <source>
        <dbReference type="Proteomes" id="UP001161757"/>
    </source>
</evidence>
<dbReference type="PANTHER" id="PTHR44942">
    <property type="entry name" value="METHYLTRANSF_11 DOMAIN-CONTAINING PROTEIN"/>
    <property type="match status" value="1"/>
</dbReference>
<gene>
    <name evidence="6" type="ORF">HRR80_003924</name>
</gene>
<keyword evidence="3" id="KW-0808">Transferase</keyword>
<reference evidence="6" key="1">
    <citation type="submission" date="2023-01" db="EMBL/GenBank/DDBJ databases">
        <title>Exophiala dermititidis isolated from Cystic Fibrosis Patient.</title>
        <authorList>
            <person name="Kurbessoian T."/>
            <person name="Crocker A."/>
            <person name="Murante D."/>
            <person name="Hogan D.A."/>
            <person name="Stajich J.E."/>
        </authorList>
    </citation>
    <scope>NUCLEOTIDE SEQUENCE</scope>
    <source>
        <strain evidence="6">Ex8</strain>
    </source>
</reference>
<comment type="similarity">
    <text evidence="1">Belongs to the methyltransferase superfamily.</text>
</comment>
<feature type="domain" description="Methyltransferase type 11" evidence="5">
    <location>
        <begin position="51"/>
        <end position="142"/>
    </location>
</feature>
<dbReference type="Pfam" id="PF08241">
    <property type="entry name" value="Methyltransf_11"/>
    <property type="match status" value="1"/>
</dbReference>
<keyword evidence="4" id="KW-0949">S-adenosyl-L-methionine</keyword>
<dbReference type="InterPro" id="IPR029063">
    <property type="entry name" value="SAM-dependent_MTases_sf"/>
</dbReference>
<dbReference type="InterPro" id="IPR051052">
    <property type="entry name" value="Diverse_substrate_MTase"/>
</dbReference>
<dbReference type="Proteomes" id="UP001161757">
    <property type="component" value="Unassembled WGS sequence"/>
</dbReference>
<dbReference type="PANTHER" id="PTHR44942:SF4">
    <property type="entry name" value="METHYLTRANSFERASE TYPE 11 DOMAIN-CONTAINING PROTEIN"/>
    <property type="match status" value="1"/>
</dbReference>
<accession>A0AAN6IYW1</accession>
<dbReference type="GO" id="GO:0008757">
    <property type="term" value="F:S-adenosylmethionine-dependent methyltransferase activity"/>
    <property type="evidence" value="ECO:0007669"/>
    <property type="project" value="InterPro"/>
</dbReference>
<dbReference type="CDD" id="cd02440">
    <property type="entry name" value="AdoMet_MTases"/>
    <property type="match status" value="1"/>
</dbReference>
<sequence length="273" mass="30916">MSDSQIAKVAEVGFASASAYDAYRPTYPAEAVERLLQGCGMAGVKGAKIADLAAGTGKFTEILARRPEEYDIVAIEPHDAMREELQKKALPRVKVVKGTADNMPEIPDESVACVIPSQSFHWFANIDALREISRILQPGGTLGLIWNIEDYNSPKSWQVRSSWERTMRDIIWSFDDNSPRFRHEKWQQVFVDQQSLFKVPLSQDSVEFETWLPKDAVWSRLRTLSQLAILEGEELEKVKKTFFDSVNSEDTPTDESGRIAVHGRTVFFWTSKT</sequence>
<keyword evidence="2" id="KW-0489">Methyltransferase</keyword>
<evidence type="ECO:0000256" key="1">
    <source>
        <dbReference type="ARBA" id="ARBA00008361"/>
    </source>
</evidence>
<dbReference type="GO" id="GO:0032259">
    <property type="term" value="P:methylation"/>
    <property type="evidence" value="ECO:0007669"/>
    <property type="project" value="UniProtKB-KW"/>
</dbReference>